<dbReference type="PANTHER" id="PTHR33608:SF6">
    <property type="entry name" value="BLL2464 PROTEIN"/>
    <property type="match status" value="1"/>
</dbReference>
<gene>
    <name evidence="2" type="ORF">ENF18_07365</name>
</gene>
<accession>A0A7C0ZAH5</accession>
<evidence type="ECO:0000259" key="1">
    <source>
        <dbReference type="Pfam" id="PF01882"/>
    </source>
</evidence>
<dbReference type="InterPro" id="IPR002881">
    <property type="entry name" value="DUF58"/>
</dbReference>
<dbReference type="Pfam" id="PF01882">
    <property type="entry name" value="DUF58"/>
    <property type="match status" value="1"/>
</dbReference>
<dbReference type="Proteomes" id="UP000885847">
    <property type="component" value="Unassembled WGS sequence"/>
</dbReference>
<organism evidence="2">
    <name type="scientific">candidate division WOR-3 bacterium</name>
    <dbReference type="NCBI Taxonomy" id="2052148"/>
    <lineage>
        <taxon>Bacteria</taxon>
        <taxon>Bacteria division WOR-3</taxon>
    </lineage>
</organism>
<dbReference type="Gene3D" id="3.40.50.410">
    <property type="entry name" value="von Willebrand factor, type A domain"/>
    <property type="match status" value="1"/>
</dbReference>
<dbReference type="PANTHER" id="PTHR33608">
    <property type="entry name" value="BLL2464 PROTEIN"/>
    <property type="match status" value="1"/>
</dbReference>
<reference evidence="2" key="1">
    <citation type="journal article" date="2020" name="mSystems">
        <title>Genome- and Community-Level Interaction Insights into Carbon Utilization and Element Cycling Functions of Hydrothermarchaeota in Hydrothermal Sediment.</title>
        <authorList>
            <person name="Zhou Z."/>
            <person name="Liu Y."/>
            <person name="Xu W."/>
            <person name="Pan J."/>
            <person name="Luo Z.H."/>
            <person name="Li M."/>
        </authorList>
    </citation>
    <scope>NUCLEOTIDE SEQUENCE [LARGE SCALE GENOMIC DNA]</scope>
    <source>
        <strain evidence="2">HyVt-102</strain>
    </source>
</reference>
<protein>
    <submittedName>
        <fullName evidence="2">DUF58 domain-containing protein</fullName>
    </submittedName>
</protein>
<dbReference type="EMBL" id="DQWE01000347">
    <property type="protein sequence ID" value="HDI83590.1"/>
    <property type="molecule type" value="Genomic_DNA"/>
</dbReference>
<sequence>MTETEVLKKVRRIEIKTRKVVDTLLGGDYRSSFRGKGMEFHDVREYTIGDDVRTIDWKVTARMNHPYVKRFIEERELNIMLLIDLSGSSLFGSRGIKRHTMAEIGAILAFSAIRNNDRVGLLLFTDMVEKYIPLEKGRRHGLRIIRDILFFNPENRATDPLPSFEFILHAIKRRGIVFLISDFMGEGFKPDRIRKTFSVLSRKHDLIPIVVRDPLEVRFPVSGIITVSDLENGEMIGLLPGEVKRLEKDYRGIKEMFRETGVDWIEILTGQDYTEPLHRFFRMRARRRR</sequence>
<dbReference type="SUPFAM" id="SSF53300">
    <property type="entry name" value="vWA-like"/>
    <property type="match status" value="1"/>
</dbReference>
<comment type="caution">
    <text evidence="2">The sequence shown here is derived from an EMBL/GenBank/DDBJ whole genome shotgun (WGS) entry which is preliminary data.</text>
</comment>
<feature type="domain" description="DUF58" evidence="1">
    <location>
        <begin position="42"/>
        <end position="237"/>
    </location>
</feature>
<proteinExistence type="predicted"/>
<dbReference type="InterPro" id="IPR036465">
    <property type="entry name" value="vWFA_dom_sf"/>
</dbReference>
<name>A0A7C0ZAH5_UNCW3</name>
<dbReference type="AlphaFoldDB" id="A0A7C0ZAH5"/>
<evidence type="ECO:0000313" key="2">
    <source>
        <dbReference type="EMBL" id="HDI83590.1"/>
    </source>
</evidence>